<dbReference type="GO" id="GO:0004129">
    <property type="term" value="F:cytochrome-c oxidase activity"/>
    <property type="evidence" value="ECO:0007669"/>
    <property type="project" value="InterPro"/>
</dbReference>
<evidence type="ECO:0000313" key="2">
    <source>
        <dbReference type="Proteomes" id="UP000548867"/>
    </source>
</evidence>
<sequence length="101" mass="10602">MSAHQDHYARQQDGSRATPGFWIYLMSDCRPFASLFATFAVLAGNVAGGRAEAELFDLPYVGGEALLLLASSATHAGDGARGPSRLAQMAAGRGLYRNGAV</sequence>
<reference evidence="1 2" key="1">
    <citation type="submission" date="2020-08" db="EMBL/GenBank/DDBJ databases">
        <title>Genomic Encyclopedia of Type Strains, Phase IV (KMG-IV): sequencing the most valuable type-strain genomes for metagenomic binning, comparative biology and taxonomic classification.</title>
        <authorList>
            <person name="Goeker M."/>
        </authorList>
    </citation>
    <scope>NUCLEOTIDE SEQUENCE [LARGE SCALE GENOMIC DNA]</scope>
    <source>
        <strain evidence="1 2">DSM 27057</strain>
    </source>
</reference>
<evidence type="ECO:0000313" key="1">
    <source>
        <dbReference type="EMBL" id="MBB3957147.1"/>
    </source>
</evidence>
<keyword evidence="2" id="KW-1185">Reference proteome</keyword>
<dbReference type="InterPro" id="IPR013833">
    <property type="entry name" value="Cyt_c_oxidase_su3_a-hlx"/>
</dbReference>
<dbReference type="AlphaFoldDB" id="A0A7W6G9K4"/>
<dbReference type="RefSeq" id="WP_183628179.1">
    <property type="nucleotide sequence ID" value="NZ_JACIDX010000019.1"/>
</dbReference>
<name>A0A7W6G9K4_9SPHN</name>
<gene>
    <name evidence="1" type="ORF">GGR38_004121</name>
</gene>
<dbReference type="GO" id="GO:0022904">
    <property type="term" value="P:respiratory electron transport chain"/>
    <property type="evidence" value="ECO:0007669"/>
    <property type="project" value="InterPro"/>
</dbReference>
<organism evidence="1 2">
    <name type="scientific">Novosphingobium sediminicola</name>
    <dbReference type="NCBI Taxonomy" id="563162"/>
    <lineage>
        <taxon>Bacteria</taxon>
        <taxon>Pseudomonadati</taxon>
        <taxon>Pseudomonadota</taxon>
        <taxon>Alphaproteobacteria</taxon>
        <taxon>Sphingomonadales</taxon>
        <taxon>Sphingomonadaceae</taxon>
        <taxon>Novosphingobium</taxon>
    </lineage>
</organism>
<dbReference type="EMBL" id="JACIDX010000019">
    <property type="protein sequence ID" value="MBB3957147.1"/>
    <property type="molecule type" value="Genomic_DNA"/>
</dbReference>
<dbReference type="Proteomes" id="UP000548867">
    <property type="component" value="Unassembled WGS sequence"/>
</dbReference>
<dbReference type="SUPFAM" id="SSF81452">
    <property type="entry name" value="Cytochrome c oxidase subunit III-like"/>
    <property type="match status" value="1"/>
</dbReference>
<dbReference type="Gene3D" id="1.20.120.80">
    <property type="entry name" value="Cytochrome c oxidase, subunit III, four-helix bundle"/>
    <property type="match status" value="1"/>
</dbReference>
<dbReference type="GO" id="GO:0016020">
    <property type="term" value="C:membrane"/>
    <property type="evidence" value="ECO:0007669"/>
    <property type="project" value="InterPro"/>
</dbReference>
<protein>
    <submittedName>
        <fullName evidence="1">Heme/copper-type cytochrome/quinol oxidase subunit 3</fullName>
    </submittedName>
</protein>
<proteinExistence type="predicted"/>
<dbReference type="InterPro" id="IPR035973">
    <property type="entry name" value="Cyt_c_oxidase_su3-like_sf"/>
</dbReference>
<comment type="caution">
    <text evidence="1">The sequence shown here is derived from an EMBL/GenBank/DDBJ whole genome shotgun (WGS) entry which is preliminary data.</text>
</comment>
<accession>A0A7W6G9K4</accession>